<proteinExistence type="predicted"/>
<dbReference type="RefSeq" id="WP_128980314.1">
    <property type="nucleotide sequence ID" value="NZ_CP133762.1"/>
</dbReference>
<reference evidence="1 2" key="1">
    <citation type="submission" date="2023-09" db="EMBL/GenBank/DDBJ databases">
        <title>Complete genome of Streptomyces roseicoloratus T14.</title>
        <authorList>
            <person name="Bashizi T."/>
            <person name="Kim M.-J."/>
            <person name="Lee G."/>
            <person name="Tagele S.B."/>
            <person name="Shin J.-H."/>
        </authorList>
    </citation>
    <scope>NUCLEOTIDE SEQUENCE [LARGE SCALE GENOMIC DNA]</scope>
    <source>
        <strain evidence="1 2">T14</strain>
    </source>
</reference>
<dbReference type="Proteomes" id="UP001250858">
    <property type="component" value="Chromosome"/>
</dbReference>
<protein>
    <submittedName>
        <fullName evidence="1">Uncharacterized protein</fullName>
    </submittedName>
</protein>
<dbReference type="EMBL" id="CP133762">
    <property type="protein sequence ID" value="WMX48176.1"/>
    <property type="molecule type" value="Genomic_DNA"/>
</dbReference>
<keyword evidence="2" id="KW-1185">Reference proteome</keyword>
<sequence length="122" mass="13065">MLDAATERFVDRVRALPPESLATAFDRMVDLRAEGGREASRAAVPSAAENSELDRRIRTALLPRAAELDAHLAGLHSDARAAISTAARGILKRGNLTAEQFEVLVIPFVEVGVDVPAHQGRG</sequence>
<accession>A0ABY9S175</accession>
<gene>
    <name evidence="1" type="ORF">RGF97_29945</name>
</gene>
<evidence type="ECO:0000313" key="2">
    <source>
        <dbReference type="Proteomes" id="UP001250858"/>
    </source>
</evidence>
<name>A0ABY9S175_9ACTN</name>
<evidence type="ECO:0000313" key="1">
    <source>
        <dbReference type="EMBL" id="WMX48176.1"/>
    </source>
</evidence>
<organism evidence="1 2">
    <name type="scientific">Streptomyces roseicoloratus</name>
    <dbReference type="NCBI Taxonomy" id="2508722"/>
    <lineage>
        <taxon>Bacteria</taxon>
        <taxon>Bacillati</taxon>
        <taxon>Actinomycetota</taxon>
        <taxon>Actinomycetes</taxon>
        <taxon>Kitasatosporales</taxon>
        <taxon>Streptomycetaceae</taxon>
        <taxon>Streptomyces</taxon>
    </lineage>
</organism>